<dbReference type="EMBL" id="KN846958">
    <property type="protein sequence ID" value="KIW69451.1"/>
    <property type="molecule type" value="Genomic_DNA"/>
</dbReference>
<dbReference type="Pfam" id="PF03126">
    <property type="entry name" value="Plus-3"/>
    <property type="match status" value="1"/>
</dbReference>
<evidence type="ECO:0000256" key="3">
    <source>
        <dbReference type="ARBA" id="ARBA00023163"/>
    </source>
</evidence>
<dbReference type="GO" id="GO:0016593">
    <property type="term" value="C:Cdc73/Paf1 complex"/>
    <property type="evidence" value="ECO:0007669"/>
    <property type="project" value="TreeGrafter"/>
</dbReference>
<evidence type="ECO:0000256" key="6">
    <source>
        <dbReference type="SAM" id="MobiDB-lite"/>
    </source>
</evidence>
<feature type="compositionally biased region" description="Low complexity" evidence="6">
    <location>
        <begin position="74"/>
        <end position="89"/>
    </location>
</feature>
<keyword evidence="9" id="KW-1185">Reference proteome</keyword>
<evidence type="ECO:0000256" key="4">
    <source>
        <dbReference type="ARBA" id="ARBA00023242"/>
    </source>
</evidence>
<name>A0A0D2CWC4_9EURO</name>
<keyword evidence="3" id="KW-0804">Transcription</keyword>
<dbReference type="PROSITE" id="PS51360">
    <property type="entry name" value="PLUS3"/>
    <property type="match status" value="1"/>
</dbReference>
<dbReference type="GO" id="GO:1990269">
    <property type="term" value="F:RNA polymerase II C-terminal domain phosphoserine binding"/>
    <property type="evidence" value="ECO:0007669"/>
    <property type="project" value="TreeGrafter"/>
</dbReference>
<evidence type="ECO:0000313" key="9">
    <source>
        <dbReference type="Proteomes" id="UP000054266"/>
    </source>
</evidence>
<evidence type="ECO:0000259" key="7">
    <source>
        <dbReference type="PROSITE" id="PS51360"/>
    </source>
</evidence>
<feature type="domain" description="Plus3" evidence="7">
    <location>
        <begin position="264"/>
        <end position="401"/>
    </location>
</feature>
<sequence length="622" mass="69103">MADLDAELLALAGGDSSAEESIPSSPKQKSPSPPRSKKQSRESPSADVARKGVAKTVKRTKRRKTYSDDEDEVSSLSQHSESVSMSQSESEADFDPDTDDKPIFPYEKLYYDAADKARIEAKPEIEREEILAQRSEQVERHEQDLTLRRLVAQRAREEAKNAAKNKRKASAADLEDSQRKSTRQRTKVGGGRVGEASSAIEAYKRQREEKTLRDEQRKRGETVRRKASPRDDFSDADAEGESDNDYDDRRYKRRSPSPPKDEPIAELQDIQRARVGRDNFAQVCYTPGFQEAITGCYARVCLGPGRTPGVNEYRLCLIKGFSTGKPYAMIGSNGRPFPVDMYIVAAHGKAEKQWSFLECSMQKFTDAEWLRYRSVMANENMKMPTKAFINSKLDQINRLINHRFTDADISARIRAQADLTEKITRAGEKADLRERIADARAEGREELAEELENQLAAIVPMKLAFGTSLEKKDTTYVNPEQEKLAELNRRNQRLNAENVRKAQLAEMRQRKAKKTLAPGIDELFEGGSDISRAGTPVNGAGTPKLGPSLAATAASISRTASPNPLSLANGAPRASTSLVSSALKPVLSQQQKKGGLPTIRKAALDDEIIAQMDLGIDIDIEI</sequence>
<dbReference type="PANTHER" id="PTHR13115">
    <property type="entry name" value="RNA POLYMERASE-ASSOCIATED PROTEIN RTF1 HOMOLOG"/>
    <property type="match status" value="1"/>
</dbReference>
<feature type="compositionally biased region" description="Basic residues" evidence="6">
    <location>
        <begin position="52"/>
        <end position="64"/>
    </location>
</feature>
<feature type="compositionally biased region" description="Low complexity" evidence="6">
    <location>
        <begin position="7"/>
        <end position="30"/>
    </location>
</feature>
<evidence type="ECO:0000256" key="2">
    <source>
        <dbReference type="ARBA" id="ARBA00023015"/>
    </source>
</evidence>
<protein>
    <recommendedName>
        <fullName evidence="7">Plus3 domain-containing protein</fullName>
    </recommendedName>
</protein>
<feature type="region of interest" description="Disordered" evidence="6">
    <location>
        <begin position="155"/>
        <end position="266"/>
    </location>
</feature>
<dbReference type="Gene3D" id="3.90.70.200">
    <property type="entry name" value="Plus-3 domain"/>
    <property type="match status" value="1"/>
</dbReference>
<dbReference type="InterPro" id="IPR036128">
    <property type="entry name" value="Plus3-like_sf"/>
</dbReference>
<reference evidence="8 9" key="1">
    <citation type="submission" date="2015-01" db="EMBL/GenBank/DDBJ databases">
        <title>The Genome Sequence of Capronia semiimmersa CBS27337.</title>
        <authorList>
            <consortium name="The Broad Institute Genomics Platform"/>
            <person name="Cuomo C."/>
            <person name="de Hoog S."/>
            <person name="Gorbushina A."/>
            <person name="Stielow B."/>
            <person name="Teixiera M."/>
            <person name="Abouelleil A."/>
            <person name="Chapman S.B."/>
            <person name="Priest M."/>
            <person name="Young S.K."/>
            <person name="Wortman J."/>
            <person name="Nusbaum C."/>
            <person name="Birren B."/>
        </authorList>
    </citation>
    <scope>NUCLEOTIDE SEQUENCE [LARGE SCALE GENOMIC DNA]</scope>
    <source>
        <strain evidence="8 9">CBS 27337</strain>
    </source>
</reference>
<feature type="coiled-coil region" evidence="5">
    <location>
        <begin position="477"/>
        <end position="504"/>
    </location>
</feature>
<dbReference type="Proteomes" id="UP000054266">
    <property type="component" value="Unassembled WGS sequence"/>
</dbReference>
<feature type="region of interest" description="Disordered" evidence="6">
    <location>
        <begin position="1"/>
        <end position="103"/>
    </location>
</feature>
<dbReference type="GO" id="GO:0003677">
    <property type="term" value="F:DNA binding"/>
    <property type="evidence" value="ECO:0007669"/>
    <property type="project" value="InterPro"/>
</dbReference>
<keyword evidence="4" id="KW-0539">Nucleus</keyword>
<dbReference type="FunFam" id="3.90.70.200:FF:000005">
    <property type="entry name" value="Related to Pol II transcription elongation factor"/>
    <property type="match status" value="1"/>
</dbReference>
<organism evidence="8 9">
    <name type="scientific">Phialophora macrospora</name>
    <dbReference type="NCBI Taxonomy" id="1851006"/>
    <lineage>
        <taxon>Eukaryota</taxon>
        <taxon>Fungi</taxon>
        <taxon>Dikarya</taxon>
        <taxon>Ascomycota</taxon>
        <taxon>Pezizomycotina</taxon>
        <taxon>Eurotiomycetes</taxon>
        <taxon>Chaetothyriomycetidae</taxon>
        <taxon>Chaetothyriales</taxon>
        <taxon>Herpotrichiellaceae</taxon>
        <taxon>Phialophora</taxon>
    </lineage>
</organism>
<dbReference type="HOGENOM" id="CLU_019525_0_0_1"/>
<comment type="subcellular location">
    <subcellularLocation>
        <location evidence="1">Nucleus</location>
    </subcellularLocation>
</comment>
<keyword evidence="2" id="KW-0805">Transcription regulation</keyword>
<feature type="compositionally biased region" description="Basic and acidic residues" evidence="6">
    <location>
        <begin position="202"/>
        <end position="233"/>
    </location>
</feature>
<evidence type="ECO:0000313" key="8">
    <source>
        <dbReference type="EMBL" id="KIW69451.1"/>
    </source>
</evidence>
<evidence type="ECO:0000256" key="5">
    <source>
        <dbReference type="SAM" id="Coils"/>
    </source>
</evidence>
<dbReference type="InterPro" id="IPR004343">
    <property type="entry name" value="Plus-3_dom"/>
</dbReference>
<gene>
    <name evidence="8" type="ORF">PV04_05328</name>
</gene>
<feature type="compositionally biased region" description="Acidic residues" evidence="6">
    <location>
        <begin position="234"/>
        <end position="246"/>
    </location>
</feature>
<dbReference type="SMART" id="SM00719">
    <property type="entry name" value="Plus3"/>
    <property type="match status" value="1"/>
</dbReference>
<proteinExistence type="predicted"/>
<evidence type="ECO:0000256" key="1">
    <source>
        <dbReference type="ARBA" id="ARBA00004123"/>
    </source>
</evidence>
<dbReference type="STRING" id="5601.A0A0D2CWC4"/>
<dbReference type="PANTHER" id="PTHR13115:SF8">
    <property type="entry name" value="RNA POLYMERASE-ASSOCIATED PROTEIN RTF1 HOMOLOG"/>
    <property type="match status" value="1"/>
</dbReference>
<dbReference type="AlphaFoldDB" id="A0A0D2CWC4"/>
<accession>A0A0D2CWC4</accession>
<keyword evidence="5" id="KW-0175">Coiled coil</keyword>
<dbReference type="SUPFAM" id="SSF159042">
    <property type="entry name" value="Plus3-like"/>
    <property type="match status" value="1"/>
</dbReference>